<evidence type="ECO:0000313" key="2">
    <source>
        <dbReference type="Proteomes" id="UP001143349"/>
    </source>
</evidence>
<keyword evidence="2" id="KW-1185">Reference proteome</keyword>
<reference evidence="1" key="2">
    <citation type="submission" date="2023-01" db="EMBL/GenBank/DDBJ databases">
        <authorList>
            <person name="Sun Q."/>
            <person name="Evtushenko L."/>
        </authorList>
    </citation>
    <scope>NUCLEOTIDE SEQUENCE</scope>
    <source>
        <strain evidence="1">VKM B-2222</strain>
    </source>
</reference>
<sequence length="242" mass="27955">MEYSDYIVFVDESGDHSLTSIDPEFPAFSLAFCVIKKKDYCEKIIPAVQGLKFKYWGHDSIVLHEHEIRKTKGDFAFLRTDPNVRAAFMSDLSQIMADAPFQIIASVIDKHGLVARYPRPWSPYRLALQFCLERLLLFCREVQQTNKTTHVVFECRGPSEDRDLELEFRRVVAGERDWGWVNRNFGDVDFQPIFSKKSENSVGLQLADLTARPIAINVLRPQQANRAFDIIAPKIRNRKTFP</sequence>
<name>A0AAD3NXL5_9RHOB</name>
<reference evidence="1" key="1">
    <citation type="journal article" date="2014" name="Int. J. Syst. Evol. Microbiol.">
        <title>Complete genome sequence of Corynebacterium casei LMG S-19264T (=DSM 44701T), isolated from a smear-ripened cheese.</title>
        <authorList>
            <consortium name="US DOE Joint Genome Institute (JGI-PGF)"/>
            <person name="Walter F."/>
            <person name="Albersmeier A."/>
            <person name="Kalinowski J."/>
            <person name="Ruckert C."/>
        </authorList>
    </citation>
    <scope>NUCLEOTIDE SEQUENCE</scope>
    <source>
        <strain evidence="1">VKM B-2222</strain>
    </source>
</reference>
<dbReference type="AlphaFoldDB" id="A0AAD3NXL5"/>
<dbReference type="Proteomes" id="UP001143349">
    <property type="component" value="Unassembled WGS sequence"/>
</dbReference>
<dbReference type="RefSeq" id="WP_271179329.1">
    <property type="nucleotide sequence ID" value="NZ_BSFH01000017.1"/>
</dbReference>
<dbReference type="GO" id="GO:0016740">
    <property type="term" value="F:transferase activity"/>
    <property type="evidence" value="ECO:0007669"/>
    <property type="project" value="UniProtKB-KW"/>
</dbReference>
<protein>
    <submittedName>
        <fullName evidence="1">3-deoxy-D-manno-octulosonic acid transferase</fullName>
    </submittedName>
</protein>
<comment type="caution">
    <text evidence="1">The sequence shown here is derived from an EMBL/GenBank/DDBJ whole genome shotgun (WGS) entry which is preliminary data.</text>
</comment>
<gene>
    <name evidence="1" type="ORF">GCM10017635_09690</name>
</gene>
<proteinExistence type="predicted"/>
<accession>A0AAD3NXL5</accession>
<organism evidence="1 2">
    <name type="scientific">Paracoccus kondratievae</name>
    <dbReference type="NCBI Taxonomy" id="135740"/>
    <lineage>
        <taxon>Bacteria</taxon>
        <taxon>Pseudomonadati</taxon>
        <taxon>Pseudomonadota</taxon>
        <taxon>Alphaproteobacteria</taxon>
        <taxon>Rhodobacterales</taxon>
        <taxon>Paracoccaceae</taxon>
        <taxon>Paracoccus</taxon>
    </lineage>
</organism>
<dbReference type="InterPro" id="IPR024524">
    <property type="entry name" value="DUF3800"/>
</dbReference>
<evidence type="ECO:0000313" key="1">
    <source>
        <dbReference type="EMBL" id="GLK63499.1"/>
    </source>
</evidence>
<dbReference type="EMBL" id="BSFH01000017">
    <property type="protein sequence ID" value="GLK63499.1"/>
    <property type="molecule type" value="Genomic_DNA"/>
</dbReference>
<dbReference type="Pfam" id="PF12686">
    <property type="entry name" value="DUF3800"/>
    <property type="match status" value="1"/>
</dbReference>
<keyword evidence="1" id="KW-0808">Transferase</keyword>